<evidence type="ECO:0000313" key="2">
    <source>
        <dbReference type="EMBL" id="PYZ97502.1"/>
    </source>
</evidence>
<comment type="caution">
    <text evidence="2">The sequence shown here is derived from an EMBL/GenBank/DDBJ whole genome shotgun (WGS) entry which is preliminary data.</text>
</comment>
<proteinExistence type="predicted"/>
<feature type="transmembrane region" description="Helical" evidence="1">
    <location>
        <begin position="73"/>
        <end position="94"/>
    </location>
</feature>
<accession>A0A2W0HK96</accession>
<reference evidence="2 3" key="1">
    <citation type="submission" date="2017-10" db="EMBL/GenBank/DDBJ databases">
        <title>Bacillus sp. nov., a halophilic bacterium isolated from a Yangshapao Lake.</title>
        <authorList>
            <person name="Wang H."/>
        </authorList>
    </citation>
    <scope>NUCLEOTIDE SEQUENCE [LARGE SCALE GENOMIC DNA]</scope>
    <source>
        <strain evidence="2 3">YSP-3</strain>
    </source>
</reference>
<name>A0A2W0HK96_9BACI</name>
<dbReference type="RefSeq" id="WP_110516646.1">
    <property type="nucleotide sequence ID" value="NZ_PDOF01000001.1"/>
</dbReference>
<dbReference type="Pfam" id="PF11457">
    <property type="entry name" value="DUF3021"/>
    <property type="match status" value="1"/>
</dbReference>
<dbReference type="OrthoDB" id="2735472at2"/>
<dbReference type="InterPro" id="IPR021560">
    <property type="entry name" value="DUF3021"/>
</dbReference>
<feature type="transmembrane region" description="Helical" evidence="1">
    <location>
        <begin position="9"/>
        <end position="29"/>
    </location>
</feature>
<keyword evidence="1" id="KW-1133">Transmembrane helix</keyword>
<evidence type="ECO:0000313" key="3">
    <source>
        <dbReference type="Proteomes" id="UP000248066"/>
    </source>
</evidence>
<organism evidence="2 3">
    <name type="scientific">Alteribacter lacisalsi</name>
    <dbReference type="NCBI Taxonomy" id="2045244"/>
    <lineage>
        <taxon>Bacteria</taxon>
        <taxon>Bacillati</taxon>
        <taxon>Bacillota</taxon>
        <taxon>Bacilli</taxon>
        <taxon>Bacillales</taxon>
        <taxon>Bacillaceae</taxon>
        <taxon>Alteribacter</taxon>
    </lineage>
</organism>
<protein>
    <recommendedName>
        <fullName evidence="4">DUF3021 domain-containing protein</fullName>
    </recommendedName>
</protein>
<feature type="transmembrane region" description="Helical" evidence="1">
    <location>
        <begin position="41"/>
        <end position="61"/>
    </location>
</feature>
<dbReference type="Proteomes" id="UP000248066">
    <property type="component" value="Unassembled WGS sequence"/>
</dbReference>
<sequence>MILTAISRSLYGIAIASLFSFFFYTTYYIGGGEVLNAQLVLINQLGNFALGITFGLTSLFFEIDRWSLTKQTAAHFVCTITVFNAVGLSLGWFTAGTFPIVLNVLIFIAIYTSFWFGFYTFNRKMAESMNNLLN</sequence>
<keyword evidence="3" id="KW-1185">Reference proteome</keyword>
<dbReference type="AlphaFoldDB" id="A0A2W0HK96"/>
<gene>
    <name evidence="2" type="ORF">CR205_02590</name>
</gene>
<feature type="transmembrane region" description="Helical" evidence="1">
    <location>
        <begin position="100"/>
        <end position="121"/>
    </location>
</feature>
<evidence type="ECO:0008006" key="4">
    <source>
        <dbReference type="Google" id="ProtNLM"/>
    </source>
</evidence>
<keyword evidence="1" id="KW-0812">Transmembrane</keyword>
<dbReference type="EMBL" id="PDOF01000001">
    <property type="protein sequence ID" value="PYZ97502.1"/>
    <property type="molecule type" value="Genomic_DNA"/>
</dbReference>
<evidence type="ECO:0000256" key="1">
    <source>
        <dbReference type="SAM" id="Phobius"/>
    </source>
</evidence>
<keyword evidence="1" id="KW-0472">Membrane</keyword>